<name>A0A8S1QI82_9CILI</name>
<dbReference type="InterPro" id="IPR000253">
    <property type="entry name" value="FHA_dom"/>
</dbReference>
<dbReference type="SMART" id="SM00240">
    <property type="entry name" value="FHA"/>
    <property type="match status" value="1"/>
</dbReference>
<dbReference type="Pfam" id="PF00498">
    <property type="entry name" value="FHA"/>
    <property type="match status" value="1"/>
</dbReference>
<feature type="compositionally biased region" description="Basic and acidic residues" evidence="1">
    <location>
        <begin position="31"/>
        <end position="41"/>
    </location>
</feature>
<gene>
    <name evidence="3" type="ORF">PSON_ATCC_30995.1.T1080160</name>
</gene>
<feature type="compositionally biased region" description="Basic residues" evidence="1">
    <location>
        <begin position="15"/>
        <end position="30"/>
    </location>
</feature>
<dbReference type="OrthoDB" id="444265at2759"/>
<keyword evidence="4" id="KW-1185">Reference proteome</keyword>
<comment type="caution">
    <text evidence="3">The sequence shown here is derived from an EMBL/GenBank/DDBJ whole genome shotgun (WGS) entry which is preliminary data.</text>
</comment>
<dbReference type="Proteomes" id="UP000692954">
    <property type="component" value="Unassembled WGS sequence"/>
</dbReference>
<reference evidence="3" key="1">
    <citation type="submission" date="2021-01" db="EMBL/GenBank/DDBJ databases">
        <authorList>
            <consortium name="Genoscope - CEA"/>
            <person name="William W."/>
        </authorList>
    </citation>
    <scope>NUCLEOTIDE SEQUENCE</scope>
</reference>
<proteinExistence type="predicted"/>
<dbReference type="InterPro" id="IPR050923">
    <property type="entry name" value="Cell_Proc_Reg/RNA_Proc"/>
</dbReference>
<dbReference type="EMBL" id="CAJJDN010000108">
    <property type="protein sequence ID" value="CAD8115519.1"/>
    <property type="molecule type" value="Genomic_DNA"/>
</dbReference>
<protein>
    <recommendedName>
        <fullName evidence="2">FHA domain-containing protein</fullName>
    </recommendedName>
</protein>
<accession>A0A8S1QI82</accession>
<dbReference type="AlphaFoldDB" id="A0A8S1QI82"/>
<sequence>MGKHKQRSTSDSSSIRKKHKKKHHHHHKKEVKLEHVKKEEYQQQTQTQQQQEIIKEKPCFEASGILAQYAENAFGNGKVLKFTIPFDAKIPIANWQLFPFKGTESLASIPLKGKSVFLIGKDKEIVDILVENISVSKQHCVIQFREIKKVNSQGEVLSYIKPYAMDLESTNGTYLNEHQLEPARYYELLEEDVLRFGKSDREYVLIKS</sequence>
<evidence type="ECO:0000256" key="1">
    <source>
        <dbReference type="SAM" id="MobiDB-lite"/>
    </source>
</evidence>
<dbReference type="PANTHER" id="PTHR23308">
    <property type="entry name" value="NUCLEAR INHIBITOR OF PROTEIN PHOSPHATASE-1"/>
    <property type="match status" value="1"/>
</dbReference>
<evidence type="ECO:0000313" key="3">
    <source>
        <dbReference type="EMBL" id="CAD8115519.1"/>
    </source>
</evidence>
<evidence type="ECO:0000313" key="4">
    <source>
        <dbReference type="Proteomes" id="UP000692954"/>
    </source>
</evidence>
<dbReference type="PROSITE" id="PS50006">
    <property type="entry name" value="FHA_DOMAIN"/>
    <property type="match status" value="1"/>
</dbReference>
<evidence type="ECO:0000259" key="2">
    <source>
        <dbReference type="PROSITE" id="PS50006"/>
    </source>
</evidence>
<organism evidence="3 4">
    <name type="scientific">Paramecium sonneborni</name>
    <dbReference type="NCBI Taxonomy" id="65129"/>
    <lineage>
        <taxon>Eukaryota</taxon>
        <taxon>Sar</taxon>
        <taxon>Alveolata</taxon>
        <taxon>Ciliophora</taxon>
        <taxon>Intramacronucleata</taxon>
        <taxon>Oligohymenophorea</taxon>
        <taxon>Peniculida</taxon>
        <taxon>Parameciidae</taxon>
        <taxon>Paramecium</taxon>
    </lineage>
</organism>
<feature type="domain" description="FHA" evidence="2">
    <location>
        <begin position="117"/>
        <end position="180"/>
    </location>
</feature>
<feature type="region of interest" description="Disordered" evidence="1">
    <location>
        <begin position="1"/>
        <end position="48"/>
    </location>
</feature>